<feature type="region of interest" description="Disordered" evidence="1">
    <location>
        <begin position="73"/>
        <end position="134"/>
    </location>
</feature>
<comment type="caution">
    <text evidence="3">The sequence shown here is derived from an EMBL/GenBank/DDBJ whole genome shotgun (WGS) entry which is preliminary data.</text>
</comment>
<evidence type="ECO:0000313" key="4">
    <source>
        <dbReference type="Proteomes" id="UP001141806"/>
    </source>
</evidence>
<name>A0A9Q0KJ99_9MAGN</name>
<organism evidence="3 4">
    <name type="scientific">Protea cynaroides</name>
    <dbReference type="NCBI Taxonomy" id="273540"/>
    <lineage>
        <taxon>Eukaryota</taxon>
        <taxon>Viridiplantae</taxon>
        <taxon>Streptophyta</taxon>
        <taxon>Embryophyta</taxon>
        <taxon>Tracheophyta</taxon>
        <taxon>Spermatophyta</taxon>
        <taxon>Magnoliopsida</taxon>
        <taxon>Proteales</taxon>
        <taxon>Proteaceae</taxon>
        <taxon>Protea</taxon>
    </lineage>
</organism>
<gene>
    <name evidence="3" type="ORF">NE237_004630</name>
</gene>
<feature type="compositionally biased region" description="Pro residues" evidence="1">
    <location>
        <begin position="77"/>
        <end position="101"/>
    </location>
</feature>
<sequence length="134" mass="14190">MVPFLLLLEGVALFSVWSDIREIDAQPAMSDNGAEVVNLSAPQQWHTTLDLTAGPVTFRNGGSPLATTTRVVVDQLPGPPPWLPPSPLPTPPPPSPPPGTRPPGKKTTQTTPQKGAPLLLLHRGAVRSQKQGMS</sequence>
<protein>
    <submittedName>
        <fullName evidence="3">Uncharacterized protein</fullName>
    </submittedName>
</protein>
<evidence type="ECO:0000256" key="1">
    <source>
        <dbReference type="SAM" id="MobiDB-lite"/>
    </source>
</evidence>
<keyword evidence="4" id="KW-1185">Reference proteome</keyword>
<accession>A0A9Q0KJ99</accession>
<feature type="chain" id="PRO_5040387099" evidence="2">
    <location>
        <begin position="19"/>
        <end position="134"/>
    </location>
</feature>
<evidence type="ECO:0000256" key="2">
    <source>
        <dbReference type="SAM" id="SignalP"/>
    </source>
</evidence>
<dbReference type="Proteomes" id="UP001141806">
    <property type="component" value="Unassembled WGS sequence"/>
</dbReference>
<dbReference type="AlphaFoldDB" id="A0A9Q0KJ99"/>
<evidence type="ECO:0000313" key="3">
    <source>
        <dbReference type="EMBL" id="KAJ4971531.1"/>
    </source>
</evidence>
<feature type="compositionally biased region" description="Low complexity" evidence="1">
    <location>
        <begin position="105"/>
        <end position="114"/>
    </location>
</feature>
<keyword evidence="2" id="KW-0732">Signal</keyword>
<feature type="signal peptide" evidence="2">
    <location>
        <begin position="1"/>
        <end position="18"/>
    </location>
</feature>
<dbReference type="EMBL" id="JAMYWD010000005">
    <property type="protein sequence ID" value="KAJ4971531.1"/>
    <property type="molecule type" value="Genomic_DNA"/>
</dbReference>
<dbReference type="OrthoDB" id="1973496at2759"/>
<proteinExistence type="predicted"/>
<reference evidence="3" key="1">
    <citation type="journal article" date="2023" name="Plant J.">
        <title>The genome of the king protea, Protea cynaroides.</title>
        <authorList>
            <person name="Chang J."/>
            <person name="Duong T.A."/>
            <person name="Schoeman C."/>
            <person name="Ma X."/>
            <person name="Roodt D."/>
            <person name="Barker N."/>
            <person name="Li Z."/>
            <person name="Van de Peer Y."/>
            <person name="Mizrachi E."/>
        </authorList>
    </citation>
    <scope>NUCLEOTIDE SEQUENCE</scope>
    <source>
        <tissue evidence="3">Young leaves</tissue>
    </source>
</reference>